<name>A0ABT2YKJ6_9BURK</name>
<dbReference type="Proteomes" id="UP001209701">
    <property type="component" value="Unassembled WGS sequence"/>
</dbReference>
<dbReference type="Pfam" id="PF13781">
    <property type="entry name" value="DoxX_3"/>
    <property type="match status" value="1"/>
</dbReference>
<keyword evidence="1" id="KW-0472">Membrane</keyword>
<keyword evidence="3" id="KW-1185">Reference proteome</keyword>
<organism evidence="2 3">
    <name type="scientific">Roseateles oligotrophus</name>
    <dbReference type="NCBI Taxonomy" id="1769250"/>
    <lineage>
        <taxon>Bacteria</taxon>
        <taxon>Pseudomonadati</taxon>
        <taxon>Pseudomonadota</taxon>
        <taxon>Betaproteobacteria</taxon>
        <taxon>Burkholderiales</taxon>
        <taxon>Sphaerotilaceae</taxon>
        <taxon>Roseateles</taxon>
    </lineage>
</organism>
<dbReference type="RefSeq" id="WP_263573173.1">
    <property type="nucleotide sequence ID" value="NZ_JAJIRN010000010.1"/>
</dbReference>
<comment type="caution">
    <text evidence="2">The sequence shown here is derived from an EMBL/GenBank/DDBJ whole genome shotgun (WGS) entry which is preliminary data.</text>
</comment>
<feature type="transmembrane region" description="Helical" evidence="1">
    <location>
        <begin position="83"/>
        <end position="101"/>
    </location>
</feature>
<sequence length="132" mass="14168">MSRQAAPVVSLARSDTRGLRLSLVFVWLWTGAVSIWELQGQSRVLLLAGGVADLRLASALILGGAALDLLLGAALWFRPSRPVYLLTLAAMLGMTVVATLLSPDLWLHPLGPLSKNLPIAALLCFLARQESR</sequence>
<dbReference type="InterPro" id="IPR025695">
    <property type="entry name" value="DoxX-like"/>
</dbReference>
<evidence type="ECO:0000313" key="3">
    <source>
        <dbReference type="Proteomes" id="UP001209701"/>
    </source>
</evidence>
<feature type="transmembrane region" description="Helical" evidence="1">
    <location>
        <begin position="18"/>
        <end position="36"/>
    </location>
</feature>
<evidence type="ECO:0000313" key="2">
    <source>
        <dbReference type="EMBL" id="MCV2370582.1"/>
    </source>
</evidence>
<reference evidence="2 3" key="1">
    <citation type="submission" date="2021-11" db="EMBL/GenBank/DDBJ databases">
        <authorList>
            <person name="Liang Q."/>
            <person name="Mou H."/>
            <person name="Liu Z."/>
        </authorList>
    </citation>
    <scope>NUCLEOTIDE SEQUENCE [LARGE SCALE GENOMIC DNA]</scope>
    <source>
        <strain evidence="2 3">CHU3</strain>
    </source>
</reference>
<feature type="transmembrane region" description="Helical" evidence="1">
    <location>
        <begin position="56"/>
        <end position="76"/>
    </location>
</feature>
<accession>A0ABT2YKJ6</accession>
<gene>
    <name evidence="2" type="ORF">LNV07_21065</name>
</gene>
<dbReference type="EMBL" id="JAJIRN010000010">
    <property type="protein sequence ID" value="MCV2370582.1"/>
    <property type="molecule type" value="Genomic_DNA"/>
</dbReference>
<evidence type="ECO:0000256" key="1">
    <source>
        <dbReference type="SAM" id="Phobius"/>
    </source>
</evidence>
<keyword evidence="1" id="KW-0812">Transmembrane</keyword>
<keyword evidence="1" id="KW-1133">Transmembrane helix</keyword>
<proteinExistence type="predicted"/>
<protein>
    <submittedName>
        <fullName evidence="2">DoxX-like family protein</fullName>
    </submittedName>
</protein>